<dbReference type="AlphaFoldDB" id="A0A402D472"/>
<reference evidence="1 2" key="1">
    <citation type="journal article" date="2019" name="Int. J. Syst. Evol. Microbiol.">
        <title>Capsulimonas corticalis gen. nov., sp. nov., an aerobic capsulated bacterium, of a novel bacterial order, Capsulimonadales ord. nov., of the class Armatimonadia of the phylum Armatimonadetes.</title>
        <authorList>
            <person name="Li J."/>
            <person name="Kudo C."/>
            <person name="Tonouchi A."/>
        </authorList>
    </citation>
    <scope>NUCLEOTIDE SEQUENCE [LARGE SCALE GENOMIC DNA]</scope>
    <source>
        <strain evidence="1 2">AX-7</strain>
    </source>
</reference>
<accession>A0A402D472</accession>
<dbReference type="RefSeq" id="WP_119324239.1">
    <property type="nucleotide sequence ID" value="NZ_AP025739.1"/>
</dbReference>
<evidence type="ECO:0000313" key="1">
    <source>
        <dbReference type="EMBL" id="BDI29656.1"/>
    </source>
</evidence>
<organism evidence="1 2">
    <name type="scientific">Capsulimonas corticalis</name>
    <dbReference type="NCBI Taxonomy" id="2219043"/>
    <lineage>
        <taxon>Bacteria</taxon>
        <taxon>Bacillati</taxon>
        <taxon>Armatimonadota</taxon>
        <taxon>Armatimonadia</taxon>
        <taxon>Capsulimonadales</taxon>
        <taxon>Capsulimonadaceae</taxon>
        <taxon>Capsulimonas</taxon>
    </lineage>
</organism>
<evidence type="ECO:0000313" key="2">
    <source>
        <dbReference type="Proteomes" id="UP000287394"/>
    </source>
</evidence>
<protein>
    <submittedName>
        <fullName evidence="1">Uncharacterized protein</fullName>
    </submittedName>
</protein>
<name>A0A402D472_9BACT</name>
<dbReference type="Proteomes" id="UP000287394">
    <property type="component" value="Chromosome"/>
</dbReference>
<dbReference type="KEGG" id="ccot:CCAX7_17070"/>
<dbReference type="EMBL" id="AP025739">
    <property type="protein sequence ID" value="BDI29656.1"/>
    <property type="molecule type" value="Genomic_DNA"/>
</dbReference>
<sequence length="167" mass="18910">MDKWYYQMAKPSVIALVACISVAALIGYIVNHPSIPLKDGSFVSSNGQYGEEKIDADAIYLYDRHKRLIVSDRSPICLAKFNLVKRWMTIEEVRQILGSPIGGDESREVWYGPDGAFVLMYFHNGEVNLKARNFDGEHESPDRWNRFWSNTHQVNGNFGAITGLLPS</sequence>
<gene>
    <name evidence="1" type="ORF">CCAX7_17070</name>
</gene>
<proteinExistence type="predicted"/>
<keyword evidence="2" id="KW-1185">Reference proteome</keyword>